<accession>A0A7N1A927</accession>
<sequence>MKFPTHSLKNEKIEKNNLTESRNLFRKLWINGKGCPKGTVPIRKYTKDAFIHAKLFQESYSTSSAHPNDWNENIAVAFGQVGGERYNGGGVTFGVYNFPIKDNQYSFSQLSIARLPDFLRTGWTIGDKSCYNLLCASFVVLRPDIPVDGILQPRTDGPREMQFIIGRTSGAQWYVQLETAIVGFWPPDLFSGLADLADAVEWGGAVLTVNGEPGPGMGAGWRPVSDSISDGYGRFVSVIDDQNNVVQAGALAVYRSDNVYEFHDLGFVRDNGHLIYYGGPGHQ</sequence>
<organism evidence="2 3">
    <name type="scientific">Kalanchoe fedtschenkoi</name>
    <name type="common">Lavender scallops</name>
    <name type="synonym">South American air plant</name>
    <dbReference type="NCBI Taxonomy" id="63787"/>
    <lineage>
        <taxon>Eukaryota</taxon>
        <taxon>Viridiplantae</taxon>
        <taxon>Streptophyta</taxon>
        <taxon>Embryophyta</taxon>
        <taxon>Tracheophyta</taxon>
        <taxon>Spermatophyta</taxon>
        <taxon>Magnoliopsida</taxon>
        <taxon>eudicotyledons</taxon>
        <taxon>Gunneridae</taxon>
        <taxon>Pentapetalae</taxon>
        <taxon>Saxifragales</taxon>
        <taxon>Crassulaceae</taxon>
        <taxon>Kalanchoe</taxon>
    </lineage>
</organism>
<dbReference type="OMA" id="WNENIAV"/>
<evidence type="ECO:0000259" key="1">
    <source>
        <dbReference type="PROSITE" id="PS52045"/>
    </source>
</evidence>
<keyword evidence="3" id="KW-1185">Reference proteome</keyword>
<dbReference type="Proteomes" id="UP000594263">
    <property type="component" value="Unplaced"/>
</dbReference>
<dbReference type="EnsemblPlants" id="Kaladp0674s0142.1.v1.1">
    <property type="protein sequence ID" value="Kaladp0674s0142.1.v1.1"/>
    <property type="gene ID" value="Kaladp0674s0142.v1.1"/>
</dbReference>
<dbReference type="InterPro" id="IPR004314">
    <property type="entry name" value="Neprosin"/>
</dbReference>
<dbReference type="PANTHER" id="PTHR31589:SF223">
    <property type="entry name" value="PROTEIN, PUTATIVE (DUF239)-RELATED"/>
    <property type="match status" value="1"/>
</dbReference>
<dbReference type="PROSITE" id="PS52045">
    <property type="entry name" value="NEPROSIN_PEP_CD"/>
    <property type="match status" value="1"/>
</dbReference>
<dbReference type="Gramene" id="Kaladp0674s0142.1.v1.1">
    <property type="protein sequence ID" value="Kaladp0674s0142.1.v1.1"/>
    <property type="gene ID" value="Kaladp0674s0142.v1.1"/>
</dbReference>
<dbReference type="PANTHER" id="PTHR31589">
    <property type="entry name" value="PROTEIN, PUTATIVE (DUF239)-RELATED-RELATED"/>
    <property type="match status" value="1"/>
</dbReference>
<evidence type="ECO:0000313" key="2">
    <source>
        <dbReference type="EnsemblPlants" id="Kaladp0674s0142.1.v1.1"/>
    </source>
</evidence>
<evidence type="ECO:0000313" key="3">
    <source>
        <dbReference type="Proteomes" id="UP000594263"/>
    </source>
</evidence>
<name>A0A7N1A927_KALFE</name>
<dbReference type="InterPro" id="IPR053168">
    <property type="entry name" value="Glutamic_endopeptidase"/>
</dbReference>
<reference evidence="2" key="1">
    <citation type="submission" date="2021-01" db="UniProtKB">
        <authorList>
            <consortium name="EnsemblPlants"/>
        </authorList>
    </citation>
    <scope>IDENTIFICATION</scope>
</reference>
<protein>
    <recommendedName>
        <fullName evidence="1">Neprosin PEP catalytic domain-containing protein</fullName>
    </recommendedName>
</protein>
<dbReference type="Pfam" id="PF03080">
    <property type="entry name" value="Neprosin"/>
    <property type="match status" value="1"/>
</dbReference>
<feature type="domain" description="Neprosin PEP catalytic" evidence="1">
    <location>
        <begin position="67"/>
        <end position="283"/>
    </location>
</feature>
<dbReference type="AlphaFoldDB" id="A0A7N1A927"/>
<proteinExistence type="predicted"/>